<dbReference type="InterPro" id="IPR045851">
    <property type="entry name" value="AMP-bd_C_sf"/>
</dbReference>
<dbReference type="InterPro" id="IPR023213">
    <property type="entry name" value="CAT-like_dom_sf"/>
</dbReference>
<evidence type="ECO:0000259" key="7">
    <source>
        <dbReference type="PROSITE" id="PS50075"/>
    </source>
</evidence>
<evidence type="ECO:0000256" key="3">
    <source>
        <dbReference type="ARBA" id="ARBA00022450"/>
    </source>
</evidence>
<accession>A0A1Z4LT45</accession>
<dbReference type="GO" id="GO:0016874">
    <property type="term" value="F:ligase activity"/>
    <property type="evidence" value="ECO:0007669"/>
    <property type="project" value="UniProtKB-KW"/>
</dbReference>
<dbReference type="CDD" id="cd19535">
    <property type="entry name" value="Cyc_NRPS"/>
    <property type="match status" value="1"/>
</dbReference>
<dbReference type="AlphaFoldDB" id="A0A1Z4LT45"/>
<dbReference type="FunFam" id="3.30.559.10:FF:000023">
    <property type="entry name" value="Non-ribosomal peptide synthetase"/>
    <property type="match status" value="1"/>
</dbReference>
<dbReference type="FunFam" id="3.30.300.30:FF:000010">
    <property type="entry name" value="Enterobactin synthetase component F"/>
    <property type="match status" value="1"/>
</dbReference>
<dbReference type="GO" id="GO:0031177">
    <property type="term" value="F:phosphopantetheine binding"/>
    <property type="evidence" value="ECO:0007669"/>
    <property type="project" value="TreeGrafter"/>
</dbReference>
<dbReference type="Gene3D" id="1.10.1200.10">
    <property type="entry name" value="ACP-like"/>
    <property type="match status" value="1"/>
</dbReference>
<dbReference type="SUPFAM" id="SSF56801">
    <property type="entry name" value="Acetyl-CoA synthetase-like"/>
    <property type="match status" value="1"/>
</dbReference>
<evidence type="ECO:0000256" key="1">
    <source>
        <dbReference type="ARBA" id="ARBA00001957"/>
    </source>
</evidence>
<dbReference type="Proteomes" id="UP000218418">
    <property type="component" value="Chromosome"/>
</dbReference>
<dbReference type="PROSITE" id="PS00455">
    <property type="entry name" value="AMP_BINDING"/>
    <property type="match status" value="1"/>
</dbReference>
<dbReference type="GO" id="GO:0008610">
    <property type="term" value="P:lipid biosynthetic process"/>
    <property type="evidence" value="ECO:0007669"/>
    <property type="project" value="UniProtKB-ARBA"/>
</dbReference>
<dbReference type="EMBL" id="AP018227">
    <property type="protein sequence ID" value="BAY84406.1"/>
    <property type="molecule type" value="Genomic_DNA"/>
</dbReference>
<evidence type="ECO:0000256" key="5">
    <source>
        <dbReference type="ARBA" id="ARBA00022598"/>
    </source>
</evidence>
<dbReference type="Pfam" id="PF00501">
    <property type="entry name" value="AMP-binding"/>
    <property type="match status" value="1"/>
</dbReference>
<dbReference type="CDD" id="cd12114">
    <property type="entry name" value="A_NRPS_TlmIV_like"/>
    <property type="match status" value="1"/>
</dbReference>
<dbReference type="Pfam" id="PF00668">
    <property type="entry name" value="Condensation"/>
    <property type="match status" value="1"/>
</dbReference>
<dbReference type="InterPro" id="IPR000873">
    <property type="entry name" value="AMP-dep_synth/lig_dom"/>
</dbReference>
<dbReference type="Gene3D" id="3.30.559.30">
    <property type="entry name" value="Nonribosomal peptide synthetase, condensation domain"/>
    <property type="match status" value="1"/>
</dbReference>
<evidence type="ECO:0000256" key="4">
    <source>
        <dbReference type="ARBA" id="ARBA00022553"/>
    </source>
</evidence>
<sequence>MFLSKLLTELSEQGVKLGIDKNNPNQLRIRAPKGAIAPEQQKLLVKHKAEILSLLQESHTVNSTSNLASITPCPERRYEPFPLTDMQNAFWVGRSGILELGNVSNHGYYEIEGNDLDIERLNWALQKLIDRHDMLRAVVLSDGRQQVIEKVPPYQIEVLDLRGQDEESVNAQLQVLRDRMSHQVLPADRCPMFEFRATHLNGERSRLHISYDLLVFDAWSLFRLFEEWFQLYQNPDTVLPPLELTFRDYVLAQQKLEETQTYQKARNYWLNRLDSFPSAPDLPLAKNPKELTQHLCKRYEARLDSIEWQQLKQKAAEIGLTPSGVLLAAFAETITLWSKSPQFTINLALFNRLPLHPQVNDILGDFTSSTLLAIDNSNSESFAQRSLRIQEQLWQDLEHPYMSGVRVTSELARENGTVPSAMPIVFTSTLGFSTLGQETLSFRHFGELVHAITQASQVWMDIQVWEDRETLVFNWDVVEELFPEGLINDMFEAYCNFLKQLASEQKAWHSTTRQLLPVGQLSQRENINTTTAPVSEELLHTLFAKQVKAQPQKDAVISPYRTLTYQDLYALSNQIGYRLRDLGVGSNQLVAVVMEKGWEQIVAVLGILASGAAYVPIDPSLPRERFLYLLENSKARVVLSQSWLDEKLELPDNLQSLYVDREILVDEMTQPLQPVQTPEDLAYLIYTSGSTGFPKGVMIDHRGAVNTIIDINKRFGVNASDRTLALSSLSFDLSVYDIFGSLAVGGTIIIPKASLEKEPAHWKELMVQHNITIWNSVPALMQIMVDYISDNIGAFASLRLALLSGDWLPIDLPNQIQSLAKNVQVVSLGGATEASIWSILYPIDKVDPKSKSIPYGRPMVNQSFYVLNETLEPCPIWVPGHLYIGGIGLAIGYWQDEKKTVTSFITHPITGERLYRTGDNGRYLPDGNIEFIGREDFQVKIGGYRIELGEIESLLVEHPAVRQAVVTDVGETTTSKRLIAYIVPSHETSQDELRAFLRQRLPEYMIPSIFTFLVNLPLSSNGKIDRKALPKQKVILDDSQKTFVAPKNSLEKTIAQVWQDILNLEKIGVNHNFFEIGGNSLLITKIYNKLKKVLPIEVESLSLVDLFKYSTIQSLSKHLSQLNQSSQISSSLEERNSNLAEELHKGKNRKNQRLNKMRATY</sequence>
<dbReference type="NCBIfam" id="TIGR01733">
    <property type="entry name" value="AA-adenyl-dom"/>
    <property type="match status" value="1"/>
</dbReference>
<dbReference type="GO" id="GO:0044550">
    <property type="term" value="P:secondary metabolite biosynthetic process"/>
    <property type="evidence" value="ECO:0007669"/>
    <property type="project" value="UniProtKB-ARBA"/>
</dbReference>
<dbReference type="GO" id="GO:0043041">
    <property type="term" value="P:amino acid activation for nonribosomal peptide biosynthetic process"/>
    <property type="evidence" value="ECO:0007669"/>
    <property type="project" value="TreeGrafter"/>
</dbReference>
<dbReference type="Pfam" id="PF00550">
    <property type="entry name" value="PP-binding"/>
    <property type="match status" value="1"/>
</dbReference>
<dbReference type="InterPro" id="IPR044894">
    <property type="entry name" value="TubC_N_sf"/>
</dbReference>
<dbReference type="GO" id="GO:0005737">
    <property type="term" value="C:cytoplasm"/>
    <property type="evidence" value="ECO:0007669"/>
    <property type="project" value="TreeGrafter"/>
</dbReference>
<dbReference type="FunFam" id="3.40.50.12780:FF:000012">
    <property type="entry name" value="Non-ribosomal peptide synthetase"/>
    <property type="match status" value="1"/>
</dbReference>
<gene>
    <name evidence="8" type="ORF">NIES267_39020</name>
</gene>
<dbReference type="InterPro" id="IPR020845">
    <property type="entry name" value="AMP-binding_CS"/>
</dbReference>
<dbReference type="Gene3D" id="3.30.300.30">
    <property type="match status" value="1"/>
</dbReference>
<protein>
    <submittedName>
        <fullName evidence="8">Barbamide biosynthesis protein BarG</fullName>
    </submittedName>
</protein>
<dbReference type="OrthoDB" id="428071at2"/>
<dbReference type="Pfam" id="PF13193">
    <property type="entry name" value="AMP-binding_C"/>
    <property type="match status" value="1"/>
</dbReference>
<evidence type="ECO:0000313" key="8">
    <source>
        <dbReference type="EMBL" id="BAY84406.1"/>
    </source>
</evidence>
<organism evidence="8 9">
    <name type="scientific">Calothrix parasitica NIES-267</name>
    <dbReference type="NCBI Taxonomy" id="1973488"/>
    <lineage>
        <taxon>Bacteria</taxon>
        <taxon>Bacillati</taxon>
        <taxon>Cyanobacteriota</taxon>
        <taxon>Cyanophyceae</taxon>
        <taxon>Nostocales</taxon>
        <taxon>Calotrichaceae</taxon>
        <taxon>Calothrix</taxon>
    </lineage>
</organism>
<comment type="pathway">
    <text evidence="2">Siderophore biosynthesis.</text>
</comment>
<dbReference type="InterPro" id="IPR001242">
    <property type="entry name" value="Condensation_dom"/>
</dbReference>
<dbReference type="InterPro" id="IPR025110">
    <property type="entry name" value="AMP-bd_C"/>
</dbReference>
<dbReference type="Gene3D" id="3.40.50.980">
    <property type="match status" value="2"/>
</dbReference>
<dbReference type="PANTHER" id="PTHR45527">
    <property type="entry name" value="NONRIBOSOMAL PEPTIDE SYNTHETASE"/>
    <property type="match status" value="1"/>
</dbReference>
<dbReference type="Gene3D" id="1.10.10.1830">
    <property type="entry name" value="Non-ribosomal peptide synthase, adenylation domain"/>
    <property type="match status" value="1"/>
</dbReference>
<dbReference type="Pfam" id="PF18563">
    <property type="entry name" value="TubC_N"/>
    <property type="match status" value="1"/>
</dbReference>
<evidence type="ECO:0000256" key="2">
    <source>
        <dbReference type="ARBA" id="ARBA00004924"/>
    </source>
</evidence>
<dbReference type="PANTHER" id="PTHR45527:SF10">
    <property type="entry name" value="PYOCHELIN SYNTHASE PCHF"/>
    <property type="match status" value="1"/>
</dbReference>
<dbReference type="InterPro" id="IPR010071">
    <property type="entry name" value="AA_adenyl_dom"/>
</dbReference>
<keyword evidence="4" id="KW-0597">Phosphoprotein</keyword>
<feature type="compositionally biased region" description="Basic residues" evidence="6">
    <location>
        <begin position="1146"/>
        <end position="1161"/>
    </location>
</feature>
<keyword evidence="5" id="KW-0436">Ligase</keyword>
<dbReference type="FunFam" id="3.30.559.30:FF:000006">
    <property type="entry name" value="Yersiniabactin polyketide/non-ribosomal peptide synthetase"/>
    <property type="match status" value="1"/>
</dbReference>
<keyword evidence="9" id="KW-1185">Reference proteome</keyword>
<dbReference type="SUPFAM" id="SSF52777">
    <property type="entry name" value="CoA-dependent acyltransferases"/>
    <property type="match status" value="2"/>
</dbReference>
<keyword evidence="3" id="KW-0596">Phosphopantetheine</keyword>
<dbReference type="InterPro" id="IPR036736">
    <property type="entry name" value="ACP-like_sf"/>
</dbReference>
<dbReference type="Gene3D" id="3.30.559.10">
    <property type="entry name" value="Chloramphenicol acetyltransferase-like domain"/>
    <property type="match status" value="1"/>
</dbReference>
<reference evidence="8 9" key="1">
    <citation type="submission" date="2017-06" db="EMBL/GenBank/DDBJ databases">
        <title>Genome sequencing of cyanobaciteial culture collection at National Institute for Environmental Studies (NIES).</title>
        <authorList>
            <person name="Hirose Y."/>
            <person name="Shimura Y."/>
            <person name="Fujisawa T."/>
            <person name="Nakamura Y."/>
            <person name="Kawachi M."/>
        </authorList>
    </citation>
    <scope>NUCLEOTIDE SEQUENCE [LARGE SCALE GENOMIC DNA]</scope>
    <source>
        <strain evidence="8 9">NIES-267</strain>
    </source>
</reference>
<evidence type="ECO:0000313" key="9">
    <source>
        <dbReference type="Proteomes" id="UP000218418"/>
    </source>
</evidence>
<dbReference type="PROSITE" id="PS50075">
    <property type="entry name" value="CARRIER"/>
    <property type="match status" value="1"/>
</dbReference>
<feature type="domain" description="Carrier" evidence="7">
    <location>
        <begin position="1045"/>
        <end position="1123"/>
    </location>
</feature>
<dbReference type="InterPro" id="IPR009081">
    <property type="entry name" value="PP-bd_ACP"/>
</dbReference>
<comment type="cofactor">
    <cofactor evidence="1">
        <name>pantetheine 4'-phosphate</name>
        <dbReference type="ChEBI" id="CHEBI:47942"/>
    </cofactor>
</comment>
<dbReference type="InterPro" id="IPR041464">
    <property type="entry name" value="TubC_N"/>
</dbReference>
<dbReference type="Gene3D" id="2.30.38.10">
    <property type="entry name" value="Luciferase, Domain 3"/>
    <property type="match status" value="1"/>
</dbReference>
<dbReference type="InterPro" id="IPR057737">
    <property type="entry name" value="Condensation_MtbB-like"/>
</dbReference>
<proteinExistence type="predicted"/>
<evidence type="ECO:0000256" key="6">
    <source>
        <dbReference type="SAM" id="MobiDB-lite"/>
    </source>
</evidence>
<dbReference type="FunFam" id="3.40.50.980:FF:000001">
    <property type="entry name" value="Non-ribosomal peptide synthetase"/>
    <property type="match status" value="1"/>
</dbReference>
<name>A0A1Z4LT45_9CYAN</name>
<dbReference type="SUPFAM" id="SSF47336">
    <property type="entry name" value="ACP-like"/>
    <property type="match status" value="1"/>
</dbReference>
<feature type="region of interest" description="Disordered" evidence="6">
    <location>
        <begin position="1141"/>
        <end position="1161"/>
    </location>
</feature>